<evidence type="ECO:0000259" key="2">
    <source>
        <dbReference type="Pfam" id="PF13837"/>
    </source>
</evidence>
<keyword evidence="4" id="KW-1185">Reference proteome</keyword>
<feature type="chain" id="PRO_5004079568" description="Myb/SANT-like DNA-binding domain-containing protein" evidence="1">
    <location>
        <begin position="29"/>
        <end position="217"/>
    </location>
</feature>
<keyword evidence="1" id="KW-0732">Signal</keyword>
<evidence type="ECO:0000256" key="1">
    <source>
        <dbReference type="SAM" id="SignalP"/>
    </source>
</evidence>
<sequence length="217" mass="24954">MHRPARQEKAHELLNLISCLASVASSSAQVTMQSPSAQETMQSQNCRRARAWTEREVRDLIAVWGNESLLAELRFKRQNAKIFEKISNGMKDRGYNSDPQQCRVEIKELRQAYQKKTESQTATPVQSPRHPASMMSCMPSYGMQPPLPQPWVLTPSKQWEATWKQVLGARKMMMRRRLLIAHSKEAEKPVSPIARIRLSPLTWNQYPRTHPRRAPGP</sequence>
<feature type="signal peptide" evidence="1">
    <location>
        <begin position="1"/>
        <end position="28"/>
    </location>
</feature>
<accession>M7APM9</accession>
<dbReference type="Pfam" id="PF13837">
    <property type="entry name" value="Myb_DNA-bind_4"/>
    <property type="match status" value="1"/>
</dbReference>
<dbReference type="GO" id="GO:0016604">
    <property type="term" value="C:nuclear body"/>
    <property type="evidence" value="ECO:0007669"/>
    <property type="project" value="TreeGrafter"/>
</dbReference>
<evidence type="ECO:0000313" key="3">
    <source>
        <dbReference type="EMBL" id="EMP24735.1"/>
    </source>
</evidence>
<dbReference type="InterPro" id="IPR044822">
    <property type="entry name" value="Myb_DNA-bind_4"/>
</dbReference>
<reference evidence="4" key="1">
    <citation type="journal article" date="2013" name="Nat. Genet.">
        <title>The draft genomes of soft-shell turtle and green sea turtle yield insights into the development and evolution of the turtle-specific body plan.</title>
        <authorList>
            <person name="Wang Z."/>
            <person name="Pascual-Anaya J."/>
            <person name="Zadissa A."/>
            <person name="Li W."/>
            <person name="Niimura Y."/>
            <person name="Huang Z."/>
            <person name="Li C."/>
            <person name="White S."/>
            <person name="Xiong Z."/>
            <person name="Fang D."/>
            <person name="Wang B."/>
            <person name="Ming Y."/>
            <person name="Chen Y."/>
            <person name="Zheng Y."/>
            <person name="Kuraku S."/>
            <person name="Pignatelli M."/>
            <person name="Herrero J."/>
            <person name="Beal K."/>
            <person name="Nozawa M."/>
            <person name="Li Q."/>
            <person name="Wang J."/>
            <person name="Zhang H."/>
            <person name="Yu L."/>
            <person name="Shigenobu S."/>
            <person name="Wang J."/>
            <person name="Liu J."/>
            <person name="Flicek P."/>
            <person name="Searle S."/>
            <person name="Wang J."/>
            <person name="Kuratani S."/>
            <person name="Yin Y."/>
            <person name="Aken B."/>
            <person name="Zhang G."/>
            <person name="Irie N."/>
        </authorList>
    </citation>
    <scope>NUCLEOTIDE SEQUENCE [LARGE SCALE GENOMIC DNA]</scope>
</reference>
<dbReference type="PANTHER" id="PTHR22666:SF3">
    <property type="entry name" value="MYB_SANT-LIKE DNA-BINDING DOMAIN-CONTAINING PROTEIN 1"/>
    <property type="match status" value="1"/>
</dbReference>
<dbReference type="EMBL" id="KB598656">
    <property type="protein sequence ID" value="EMP24735.1"/>
    <property type="molecule type" value="Genomic_DNA"/>
</dbReference>
<dbReference type="GO" id="GO:0045893">
    <property type="term" value="P:positive regulation of DNA-templated transcription"/>
    <property type="evidence" value="ECO:0007669"/>
    <property type="project" value="TreeGrafter"/>
</dbReference>
<organism evidence="3 4">
    <name type="scientific">Chelonia mydas</name>
    <name type="common">Green sea-turtle</name>
    <name type="synonym">Chelonia agassizi</name>
    <dbReference type="NCBI Taxonomy" id="8469"/>
    <lineage>
        <taxon>Eukaryota</taxon>
        <taxon>Metazoa</taxon>
        <taxon>Chordata</taxon>
        <taxon>Craniata</taxon>
        <taxon>Vertebrata</taxon>
        <taxon>Euteleostomi</taxon>
        <taxon>Archelosauria</taxon>
        <taxon>Testudinata</taxon>
        <taxon>Testudines</taxon>
        <taxon>Cryptodira</taxon>
        <taxon>Durocryptodira</taxon>
        <taxon>Americhelydia</taxon>
        <taxon>Chelonioidea</taxon>
        <taxon>Cheloniidae</taxon>
        <taxon>Chelonia</taxon>
    </lineage>
</organism>
<dbReference type="Proteomes" id="UP000031443">
    <property type="component" value="Unassembled WGS sequence"/>
</dbReference>
<evidence type="ECO:0000313" key="4">
    <source>
        <dbReference type="Proteomes" id="UP000031443"/>
    </source>
</evidence>
<dbReference type="AlphaFoldDB" id="M7APM9"/>
<name>M7APM9_CHEMY</name>
<protein>
    <recommendedName>
        <fullName evidence="2">Myb/SANT-like DNA-binding domain-containing protein</fullName>
    </recommendedName>
</protein>
<dbReference type="InterPro" id="IPR026095">
    <property type="entry name" value="Myb/SANT-like_DNA-bd_dom_prot"/>
</dbReference>
<proteinExistence type="predicted"/>
<dbReference type="PANTHER" id="PTHR22666">
    <property type="entry name" value="MYB_SANT-LIKE DNA-BINDING DOMAIN-CONTAINING PROTEIN 1"/>
    <property type="match status" value="1"/>
</dbReference>
<dbReference type="Gene3D" id="1.10.10.60">
    <property type="entry name" value="Homeodomain-like"/>
    <property type="match status" value="1"/>
</dbReference>
<gene>
    <name evidence="3" type="ORF">UY3_18189</name>
</gene>
<feature type="domain" description="Myb/SANT-like DNA-binding" evidence="2">
    <location>
        <begin position="50"/>
        <end position="125"/>
    </location>
</feature>